<protein>
    <submittedName>
        <fullName evidence="1">Uncharacterized protein</fullName>
    </submittedName>
</protein>
<name>A0A377AWB8_ECOLX</name>
<reference evidence="1 2" key="1">
    <citation type="submission" date="2018-06" db="EMBL/GenBank/DDBJ databases">
        <authorList>
            <consortium name="Pathogen Informatics"/>
            <person name="Doyle S."/>
        </authorList>
    </citation>
    <scope>NUCLEOTIDE SEQUENCE [LARGE SCALE GENOMIC DNA]</scope>
    <source>
        <strain evidence="1 2">NCTC9962</strain>
    </source>
</reference>
<dbReference type="Proteomes" id="UP000254052">
    <property type="component" value="Unassembled WGS sequence"/>
</dbReference>
<organism evidence="1 2">
    <name type="scientific">Escherichia coli</name>
    <dbReference type="NCBI Taxonomy" id="562"/>
    <lineage>
        <taxon>Bacteria</taxon>
        <taxon>Pseudomonadati</taxon>
        <taxon>Pseudomonadota</taxon>
        <taxon>Gammaproteobacteria</taxon>
        <taxon>Enterobacterales</taxon>
        <taxon>Enterobacteriaceae</taxon>
        <taxon>Escherichia</taxon>
    </lineage>
</organism>
<sequence>MFYQGDRILPEALVIHNRFNTPFTLNFSAQRHYFFIRLHSLTFFAVAPFKMLTAAEKSLSYFFNPCHIDFFINISFIFKLATQVTFNMVAQSCNIMDISR</sequence>
<accession>A0A377AWB8</accession>
<gene>
    <name evidence="1" type="ORF">NCTC9962_01932</name>
</gene>
<dbReference type="AlphaFoldDB" id="A0A377AWB8"/>
<dbReference type="EMBL" id="UGED01000006">
    <property type="protein sequence ID" value="STL33927.1"/>
    <property type="molecule type" value="Genomic_DNA"/>
</dbReference>
<proteinExistence type="predicted"/>
<evidence type="ECO:0000313" key="1">
    <source>
        <dbReference type="EMBL" id="STL33927.1"/>
    </source>
</evidence>
<evidence type="ECO:0000313" key="2">
    <source>
        <dbReference type="Proteomes" id="UP000254052"/>
    </source>
</evidence>